<evidence type="ECO:0000313" key="1">
    <source>
        <dbReference type="EMBL" id="KMZ71936.1"/>
    </source>
</evidence>
<protein>
    <recommendedName>
        <fullName evidence="3">Protein COFACTOR ASSEMBLY OF COMPLEX C SUBUNIT B CCB2, chloroplastic</fullName>
    </recommendedName>
</protein>
<dbReference type="Pfam" id="PF11152">
    <property type="entry name" value="CCB2_CCB4"/>
    <property type="match status" value="1"/>
</dbReference>
<evidence type="ECO:0000313" key="2">
    <source>
        <dbReference type="Proteomes" id="UP000036987"/>
    </source>
</evidence>
<dbReference type="OMA" id="DWFEKQI"/>
<proteinExistence type="predicted"/>
<accession>A0A0K9PSH8</accession>
<dbReference type="InterPro" id="IPR044970">
    <property type="entry name" value="CCB2"/>
</dbReference>
<comment type="caution">
    <text evidence="1">The sequence shown here is derived from an EMBL/GenBank/DDBJ whole genome shotgun (WGS) entry which is preliminary data.</text>
</comment>
<dbReference type="EMBL" id="LFYR01000647">
    <property type="protein sequence ID" value="KMZ71936.1"/>
    <property type="molecule type" value="Genomic_DNA"/>
</dbReference>
<dbReference type="STRING" id="29655.A0A0K9PSH8"/>
<organism evidence="1 2">
    <name type="scientific">Zostera marina</name>
    <name type="common">Eelgrass</name>
    <dbReference type="NCBI Taxonomy" id="29655"/>
    <lineage>
        <taxon>Eukaryota</taxon>
        <taxon>Viridiplantae</taxon>
        <taxon>Streptophyta</taxon>
        <taxon>Embryophyta</taxon>
        <taxon>Tracheophyta</taxon>
        <taxon>Spermatophyta</taxon>
        <taxon>Magnoliopsida</taxon>
        <taxon>Liliopsida</taxon>
        <taxon>Zosteraceae</taxon>
        <taxon>Zostera</taxon>
    </lineage>
</organism>
<gene>
    <name evidence="1" type="ORF">ZOSMA_171G00130</name>
</gene>
<dbReference type="Proteomes" id="UP000036987">
    <property type="component" value="Unassembled WGS sequence"/>
</dbReference>
<evidence type="ECO:0008006" key="3">
    <source>
        <dbReference type="Google" id="ProtNLM"/>
    </source>
</evidence>
<dbReference type="PANTHER" id="PTHR36403:SF1">
    <property type="entry name" value="PROTEIN COFACTOR ASSEMBLY OF COMPLEX C SUBUNIT B CCB2, CHLOROPLASTIC"/>
    <property type="match status" value="1"/>
</dbReference>
<dbReference type="AlphaFoldDB" id="A0A0K9PSH8"/>
<dbReference type="OrthoDB" id="514937at2759"/>
<dbReference type="GO" id="GO:0009507">
    <property type="term" value="C:chloroplast"/>
    <property type="evidence" value="ECO:0000318"/>
    <property type="project" value="GO_Central"/>
</dbReference>
<dbReference type="PANTHER" id="PTHR36403">
    <property type="entry name" value="PROTEIN COFACTOR ASSEMBLY OF COMPLEX C SUBUNIT B CCB2, CHLOROPLASTIC"/>
    <property type="match status" value="1"/>
</dbReference>
<reference evidence="2" key="1">
    <citation type="journal article" date="2016" name="Nature">
        <title>The genome of the seagrass Zostera marina reveals angiosperm adaptation to the sea.</title>
        <authorList>
            <person name="Olsen J.L."/>
            <person name="Rouze P."/>
            <person name="Verhelst B."/>
            <person name="Lin Y.-C."/>
            <person name="Bayer T."/>
            <person name="Collen J."/>
            <person name="Dattolo E."/>
            <person name="De Paoli E."/>
            <person name="Dittami S."/>
            <person name="Maumus F."/>
            <person name="Michel G."/>
            <person name="Kersting A."/>
            <person name="Lauritano C."/>
            <person name="Lohaus R."/>
            <person name="Toepel M."/>
            <person name="Tonon T."/>
            <person name="Vanneste K."/>
            <person name="Amirebrahimi M."/>
            <person name="Brakel J."/>
            <person name="Bostroem C."/>
            <person name="Chovatia M."/>
            <person name="Grimwood J."/>
            <person name="Jenkins J.W."/>
            <person name="Jueterbock A."/>
            <person name="Mraz A."/>
            <person name="Stam W.T."/>
            <person name="Tice H."/>
            <person name="Bornberg-Bauer E."/>
            <person name="Green P.J."/>
            <person name="Pearson G.A."/>
            <person name="Procaccini G."/>
            <person name="Duarte C.M."/>
            <person name="Schmutz J."/>
            <person name="Reusch T.B.H."/>
            <person name="Van de Peer Y."/>
        </authorList>
    </citation>
    <scope>NUCLEOTIDE SEQUENCE [LARGE SCALE GENOMIC DNA]</scope>
    <source>
        <strain evidence="2">cv. Finnish</strain>
    </source>
</reference>
<keyword evidence="2" id="KW-1185">Reference proteome</keyword>
<name>A0A0K9PSH8_ZOSMR</name>
<dbReference type="InterPro" id="IPR021325">
    <property type="entry name" value="CCB2/CCB4"/>
</dbReference>
<dbReference type="GO" id="GO:0010190">
    <property type="term" value="P:cytochrome b6f complex assembly"/>
    <property type="evidence" value="ECO:0000318"/>
    <property type="project" value="GO_Central"/>
</dbReference>
<sequence>MVTMIAASLLHVLPSTKLLSRHFHTSSPPNTATIIPRRDISISVRPRADDTPLQSEQQKQMDLSVLRFTLGIPGLDESYLPRYLGIGFGSLILLNHFLDPSPPTPPQIISEVLGIFLAAFSVMLPFIGKFLKGTSLVDRSLLPEGNKQIFIMSENLSDILREDLAWESFIMLRNTNTMSVLISVQDVLCVRGYWNAPEDASKHVILDWFVRQIQRIGLSDLRNELYFPQSTDELWPILPRGTTTVLLQPISGISDQNYSETEKLNGFILLVSSASYAYSDKDREWTKAIARKFHVHFS</sequence>